<keyword evidence="2" id="KW-1185">Reference proteome</keyword>
<gene>
    <name evidence="1" type="ORF">Pint_31290</name>
</gene>
<dbReference type="Proteomes" id="UP001163603">
    <property type="component" value="Chromosome 11"/>
</dbReference>
<protein>
    <submittedName>
        <fullName evidence="1">Uncharacterized protein</fullName>
    </submittedName>
</protein>
<organism evidence="1 2">
    <name type="scientific">Pistacia integerrima</name>
    <dbReference type="NCBI Taxonomy" id="434235"/>
    <lineage>
        <taxon>Eukaryota</taxon>
        <taxon>Viridiplantae</taxon>
        <taxon>Streptophyta</taxon>
        <taxon>Embryophyta</taxon>
        <taxon>Tracheophyta</taxon>
        <taxon>Spermatophyta</taxon>
        <taxon>Magnoliopsida</taxon>
        <taxon>eudicotyledons</taxon>
        <taxon>Gunneridae</taxon>
        <taxon>Pentapetalae</taxon>
        <taxon>rosids</taxon>
        <taxon>malvids</taxon>
        <taxon>Sapindales</taxon>
        <taxon>Anacardiaceae</taxon>
        <taxon>Pistacia</taxon>
    </lineage>
</organism>
<evidence type="ECO:0000313" key="2">
    <source>
        <dbReference type="Proteomes" id="UP001163603"/>
    </source>
</evidence>
<evidence type="ECO:0000313" key="1">
    <source>
        <dbReference type="EMBL" id="KAJ0019967.1"/>
    </source>
</evidence>
<comment type="caution">
    <text evidence="1">The sequence shown here is derived from an EMBL/GenBank/DDBJ whole genome shotgun (WGS) entry which is preliminary data.</text>
</comment>
<accession>A0ACC0XNT4</accession>
<reference evidence="2" key="1">
    <citation type="journal article" date="2023" name="G3 (Bethesda)">
        <title>Genome assembly and association tests identify interacting loci associated with vigor, precocity, and sex in interspecific pistachio rootstocks.</title>
        <authorList>
            <person name="Palmer W."/>
            <person name="Jacygrad E."/>
            <person name="Sagayaradj S."/>
            <person name="Cavanaugh K."/>
            <person name="Han R."/>
            <person name="Bertier L."/>
            <person name="Beede B."/>
            <person name="Kafkas S."/>
            <person name="Golino D."/>
            <person name="Preece J."/>
            <person name="Michelmore R."/>
        </authorList>
    </citation>
    <scope>NUCLEOTIDE SEQUENCE [LARGE SCALE GENOMIC DNA]</scope>
</reference>
<sequence length="439" mass="49468">MALNLNSLSYPPGFPPKPSHGRPTFIPNDNNDHSSMDPNQFPFNENSNSNSCHLLLPDNPTEPLHQNHEFMNVLSQRGHQLSPNDRHGHGQLALRKRMANSPSPSLSSAPRRVRVNSLINYNPVPNQPGVNEVTVTEVKKTRFLSPTSTEDRLVAPTEAQDLGFPFPNQLIMNHSFNQNEQPVHDFYLPYFSHSHSSSIPSKISIETLEPFQNVNYLQNPTKNHNQSNPDNFLDLNADLHPNPMMKTEAIVDPSPMNFAFVAENNNNQNQNPPQEQLNKFVSNTPTRVHQNHCIVISDDEEDGDFGKDGRTHSLLHKKFGPYICPKCKEVFPTSQFFAAHVSAAHYRFETKAQRNRRLAAKFKNKKDFEVVHSSEGITLVPETAGGGSKSMKKKPGRPRKKKEMRGALKKEEIDEMVKKMEQEGTSGTAAAMEDFLVEI</sequence>
<name>A0ACC0XNT4_9ROSI</name>
<proteinExistence type="predicted"/>
<dbReference type="EMBL" id="CM047746">
    <property type="protein sequence ID" value="KAJ0019967.1"/>
    <property type="molecule type" value="Genomic_DNA"/>
</dbReference>